<proteinExistence type="predicted"/>
<dbReference type="EMBL" id="SJLI01000006">
    <property type="protein sequence ID" value="TYK94472.1"/>
    <property type="molecule type" value="Genomic_DNA"/>
</dbReference>
<feature type="domain" description="Mga helix-turn-helix" evidence="1">
    <location>
        <begin position="82"/>
        <end position="156"/>
    </location>
</feature>
<dbReference type="RefSeq" id="WP_002986134.1">
    <property type="nucleotide sequence ID" value="NZ_AP017629.1"/>
</dbReference>
<dbReference type="Proteomes" id="UP000325300">
    <property type="component" value="Unassembled WGS sequence"/>
</dbReference>
<dbReference type="AlphaFoldDB" id="A0A5D3HNH5"/>
<accession>A0A5D3HNH5</accession>
<organism evidence="3 4">
    <name type="scientific">Streptococcus pyogenes</name>
    <dbReference type="NCBI Taxonomy" id="1314"/>
    <lineage>
        <taxon>Bacteria</taxon>
        <taxon>Bacillati</taxon>
        <taxon>Bacillota</taxon>
        <taxon>Bacilli</taxon>
        <taxon>Lactobacillales</taxon>
        <taxon>Streptococcaceae</taxon>
        <taxon>Streptococcus</taxon>
    </lineage>
</organism>
<dbReference type="InterPro" id="IPR013199">
    <property type="entry name" value="HTH_Mga_DNA-bd_dom"/>
</dbReference>
<gene>
    <name evidence="3" type="ORF">E0F67_07320</name>
</gene>
<evidence type="ECO:0000313" key="4">
    <source>
        <dbReference type="Proteomes" id="UP000325300"/>
    </source>
</evidence>
<comment type="caution">
    <text evidence="3">The sequence shown here is derived from an EMBL/GenBank/DDBJ whole genome shotgun (WGS) entry which is preliminary data.</text>
</comment>
<dbReference type="Pfam" id="PF08280">
    <property type="entry name" value="HTH_Mga"/>
    <property type="match status" value="1"/>
</dbReference>
<evidence type="ECO:0000259" key="1">
    <source>
        <dbReference type="Pfam" id="PF05043"/>
    </source>
</evidence>
<protein>
    <submittedName>
        <fullName evidence="3">Uncharacterized protein</fullName>
    </submittedName>
</protein>
<reference evidence="3 4" key="1">
    <citation type="submission" date="2019-02" db="EMBL/GenBank/DDBJ databases">
        <title>Novel genomic isolates of S. pyogenes and S. dysgalactiae subsp. equisimilis associated to necrotising fasciitis (NSTI).</title>
        <authorList>
            <person name="Barrantes I."/>
        </authorList>
    </citation>
    <scope>NUCLEOTIDE SEQUENCE [LARGE SCALE GENOMIC DNA]</scope>
    <source>
        <strain evidence="3 4">SPY5003</strain>
    </source>
</reference>
<evidence type="ECO:0000259" key="2">
    <source>
        <dbReference type="Pfam" id="PF08280"/>
    </source>
</evidence>
<dbReference type="Pfam" id="PF05043">
    <property type="entry name" value="Mga"/>
    <property type="match status" value="1"/>
</dbReference>
<feature type="domain" description="M protein trans-acting positive regulator (MGA) HTH" evidence="2">
    <location>
        <begin position="7"/>
        <end position="65"/>
    </location>
</feature>
<name>A0A5D3HNH5_STRPY</name>
<dbReference type="InterPro" id="IPR007737">
    <property type="entry name" value="Mga_HTH"/>
</dbReference>
<sequence length="502" mass="58783">MLDYYLESDIIDQKILLAILLTEKELTMAAACSQTTLTALKIKQYLRQFNALFKGYLRIELIKSRIYCEVLNDKREAFFYDIFALSDTLKMLTFLLLDNPKHKSIAVYTRKQGISQSKAYRLIHKLKHYLQDIGLNIVDNTVIGDELKIRYLIALLHKEYGIILYDIQPADIETIHAFIFAAQKNLQPSAFLDRRFLFFDVLLMLTWKRHRYPVHLPHLALFEHLKSLPIFDNIKTIAVDELAPRTRVTFSSDDFDYLFLIYLTTDNSFLSGYWTSHQRQQLYHLITKDPDYHLLIHRLQALVGKYSDIHEHIPNLIPFFKRTLYNLQTLITFDGYYFDQYQGNMLLLDKLETVIKDWLYDTGRQGSISSGHLHLMCLYLEQILESSIAPINITVIESQETVGNVIANFITSTIPSYKVELSRVNILSDNIYPYDKPVDLVVTSQKLLPFLKELGVFPKETRLFGLSLDCIQQQREDLIKTILALHQNHYQKRLEELWRVPS</sequence>
<evidence type="ECO:0000313" key="3">
    <source>
        <dbReference type="EMBL" id="TYK94472.1"/>
    </source>
</evidence>